<keyword evidence="5" id="KW-1185">Reference proteome</keyword>
<evidence type="ECO:0000256" key="1">
    <source>
        <dbReference type="SAM" id="MobiDB-lite"/>
    </source>
</evidence>
<dbReference type="PANTHER" id="PTHR31476:SF10">
    <property type="entry name" value="OS04G0546100 PROTEIN"/>
    <property type="match status" value="1"/>
</dbReference>
<dbReference type="Pfam" id="PF11955">
    <property type="entry name" value="PORR"/>
    <property type="match status" value="1"/>
</dbReference>
<dbReference type="GO" id="GO:0003723">
    <property type="term" value="F:RNA binding"/>
    <property type="evidence" value="ECO:0007669"/>
    <property type="project" value="InterPro"/>
</dbReference>
<name>A0AAF0WYI7_DAUCS</name>
<dbReference type="Proteomes" id="UP000077755">
    <property type="component" value="Chromosome 4"/>
</dbReference>
<keyword evidence="2" id="KW-0732">Signal</keyword>
<dbReference type="EMBL" id="CP093346">
    <property type="protein sequence ID" value="WOG97999.1"/>
    <property type="molecule type" value="Genomic_DNA"/>
</dbReference>
<dbReference type="PANTHER" id="PTHR31476">
    <property type="entry name" value="PROTEIN WHAT'S THIS FACTOR 1 HOMOLOG, CHLOROPLASTIC"/>
    <property type="match status" value="1"/>
</dbReference>
<evidence type="ECO:0000313" key="4">
    <source>
        <dbReference type="EMBL" id="WOG97999.1"/>
    </source>
</evidence>
<reference evidence="4" key="1">
    <citation type="journal article" date="2016" name="Nat. Genet.">
        <title>A high-quality carrot genome assembly provides new insights into carotenoid accumulation and asterid genome evolution.</title>
        <authorList>
            <person name="Iorizzo M."/>
            <person name="Ellison S."/>
            <person name="Senalik D."/>
            <person name="Zeng P."/>
            <person name="Satapoomin P."/>
            <person name="Huang J."/>
            <person name="Bowman M."/>
            <person name="Iovene M."/>
            <person name="Sanseverino W."/>
            <person name="Cavagnaro P."/>
            <person name="Yildiz M."/>
            <person name="Macko-Podgorni A."/>
            <person name="Moranska E."/>
            <person name="Grzebelus E."/>
            <person name="Grzebelus D."/>
            <person name="Ashrafi H."/>
            <person name="Zheng Z."/>
            <person name="Cheng S."/>
            <person name="Spooner D."/>
            <person name="Van Deynze A."/>
            <person name="Simon P."/>
        </authorList>
    </citation>
    <scope>NUCLEOTIDE SEQUENCE</scope>
    <source>
        <tissue evidence="4">Leaf</tissue>
    </source>
</reference>
<feature type="compositionally biased region" description="Acidic residues" evidence="1">
    <location>
        <begin position="406"/>
        <end position="424"/>
    </location>
</feature>
<feature type="region of interest" description="Disordered" evidence="1">
    <location>
        <begin position="392"/>
        <end position="424"/>
    </location>
</feature>
<feature type="compositionally biased region" description="Basic and acidic residues" evidence="1">
    <location>
        <begin position="393"/>
        <end position="405"/>
    </location>
</feature>
<proteinExistence type="predicted"/>
<gene>
    <name evidence="4" type="ORF">DCAR_0417340</name>
</gene>
<feature type="chain" id="PRO_5042197582" description="PORR domain-containing protein" evidence="2">
    <location>
        <begin position="22"/>
        <end position="436"/>
    </location>
</feature>
<organism evidence="4 5">
    <name type="scientific">Daucus carota subsp. sativus</name>
    <name type="common">Carrot</name>
    <dbReference type="NCBI Taxonomy" id="79200"/>
    <lineage>
        <taxon>Eukaryota</taxon>
        <taxon>Viridiplantae</taxon>
        <taxon>Streptophyta</taxon>
        <taxon>Embryophyta</taxon>
        <taxon>Tracheophyta</taxon>
        <taxon>Spermatophyta</taxon>
        <taxon>Magnoliopsida</taxon>
        <taxon>eudicotyledons</taxon>
        <taxon>Gunneridae</taxon>
        <taxon>Pentapetalae</taxon>
        <taxon>asterids</taxon>
        <taxon>campanulids</taxon>
        <taxon>Apiales</taxon>
        <taxon>Apiaceae</taxon>
        <taxon>Apioideae</taxon>
        <taxon>Scandiceae</taxon>
        <taxon>Daucinae</taxon>
        <taxon>Daucus</taxon>
        <taxon>Daucus sect. Daucus</taxon>
    </lineage>
</organism>
<sequence length="436" mass="50065">MNWGNKKTLSLLALSLNTSAATLKQHIHCRTLVKVRLKWAKNKTLDNIIDTHTDLKAAYLLKNAIVRSSAGYITSKSISDWQKLLGLTIPTLRFIRRYPTLFQEFAHPKYPSLPCFRLTEIAANLHDQEVKILEAHEAVLVERLCKVLMMTRNKIVPFEALYPLKWDLGLPDDFDRGLVFKYSDCFRVVKDANGGSCLELVKWNEDFAVSVLQKRYENVEGGENEFRKFRRGQSSMAFPLRFPKGYGGQTKVKEWMEEFQKLAYISPYEDPTGIHMSSDLMEKRIVGLLHEFLSLTEHKMTKRNYLGSLRGELYLPERFTRIYTRYPGIFYLSMKCKTTTVAIREGYCRGKLVEPSPLAKLRGKFYHAMRTGLMYQKKGVHMLPQLAGLSSRGCEDNNGKEGEKDEMWEDCNADASSESEEEFDGDILDVFGDGSL</sequence>
<evidence type="ECO:0000256" key="2">
    <source>
        <dbReference type="SAM" id="SignalP"/>
    </source>
</evidence>
<dbReference type="InterPro" id="IPR021099">
    <property type="entry name" value="PORR_domain"/>
</dbReference>
<evidence type="ECO:0000259" key="3">
    <source>
        <dbReference type="Pfam" id="PF11955"/>
    </source>
</evidence>
<feature type="domain" description="PORR" evidence="3">
    <location>
        <begin position="41"/>
        <end position="372"/>
    </location>
</feature>
<dbReference type="AlphaFoldDB" id="A0AAF0WYI7"/>
<protein>
    <recommendedName>
        <fullName evidence="3">PORR domain-containing protein</fullName>
    </recommendedName>
</protein>
<dbReference type="InterPro" id="IPR045040">
    <property type="entry name" value="PORR_fam"/>
</dbReference>
<evidence type="ECO:0000313" key="5">
    <source>
        <dbReference type="Proteomes" id="UP000077755"/>
    </source>
</evidence>
<dbReference type="KEGG" id="dcr:108218776"/>
<reference evidence="4" key="2">
    <citation type="submission" date="2022-03" db="EMBL/GenBank/DDBJ databases">
        <title>Draft title - Genomic analysis of global carrot germplasm unveils the trajectory of domestication and the origin of high carotenoid orange carrot.</title>
        <authorList>
            <person name="Iorizzo M."/>
            <person name="Ellison S."/>
            <person name="Senalik D."/>
            <person name="Macko-Podgorni A."/>
            <person name="Grzebelus D."/>
            <person name="Bostan H."/>
            <person name="Rolling W."/>
            <person name="Curaba J."/>
            <person name="Simon P."/>
        </authorList>
    </citation>
    <scope>NUCLEOTIDE SEQUENCE</scope>
    <source>
        <tissue evidence="4">Leaf</tissue>
    </source>
</reference>
<feature type="signal peptide" evidence="2">
    <location>
        <begin position="1"/>
        <end position="21"/>
    </location>
</feature>
<accession>A0AAF0WYI7</accession>